<dbReference type="EMBL" id="SGPL01000088">
    <property type="protein sequence ID" value="THH18060.1"/>
    <property type="molecule type" value="Genomic_DNA"/>
</dbReference>
<dbReference type="AlphaFoldDB" id="A0A4S4M5I7"/>
<accession>A0A4S4M5I7</accession>
<evidence type="ECO:0000313" key="1">
    <source>
        <dbReference type="EMBL" id="THH18060.1"/>
    </source>
</evidence>
<comment type="caution">
    <text evidence="1">The sequence shown here is derived from an EMBL/GenBank/DDBJ whole genome shotgun (WGS) entry which is preliminary data.</text>
</comment>
<gene>
    <name evidence="1" type="ORF">EW146_g2880</name>
</gene>
<proteinExistence type="predicted"/>
<sequence>MAGQIDLYAATSPIMSTSREQSHRHRKVASLSCTKYFERRLVRAWKHVTRSMRRPERASIMPEGFVLMNSRRRSMYIDLH</sequence>
<reference evidence="1 2" key="1">
    <citation type="submission" date="2019-02" db="EMBL/GenBank/DDBJ databases">
        <title>Genome sequencing of the rare red list fungi Bondarzewia mesenterica.</title>
        <authorList>
            <person name="Buettner E."/>
            <person name="Kellner H."/>
        </authorList>
    </citation>
    <scope>NUCLEOTIDE SEQUENCE [LARGE SCALE GENOMIC DNA]</scope>
    <source>
        <strain evidence="1 2">DSM 108281</strain>
    </source>
</reference>
<name>A0A4S4M5I7_9AGAM</name>
<protein>
    <submittedName>
        <fullName evidence="1">Uncharacterized protein</fullName>
    </submittedName>
</protein>
<dbReference type="OrthoDB" id="2864141at2759"/>
<dbReference type="Proteomes" id="UP000310158">
    <property type="component" value="Unassembled WGS sequence"/>
</dbReference>
<keyword evidence="2" id="KW-1185">Reference proteome</keyword>
<evidence type="ECO:0000313" key="2">
    <source>
        <dbReference type="Proteomes" id="UP000310158"/>
    </source>
</evidence>
<organism evidence="1 2">
    <name type="scientific">Bondarzewia mesenterica</name>
    <dbReference type="NCBI Taxonomy" id="1095465"/>
    <lineage>
        <taxon>Eukaryota</taxon>
        <taxon>Fungi</taxon>
        <taxon>Dikarya</taxon>
        <taxon>Basidiomycota</taxon>
        <taxon>Agaricomycotina</taxon>
        <taxon>Agaricomycetes</taxon>
        <taxon>Russulales</taxon>
        <taxon>Bondarzewiaceae</taxon>
        <taxon>Bondarzewia</taxon>
    </lineage>
</organism>